<dbReference type="Pfam" id="PF14393">
    <property type="entry name" value="DUF4422"/>
    <property type="match status" value="1"/>
</dbReference>
<dbReference type="RefSeq" id="WP_225426043.1">
    <property type="nucleotide sequence ID" value="NZ_UYIG01000149.1"/>
</dbReference>
<evidence type="ECO:0000313" key="3">
    <source>
        <dbReference type="Proteomes" id="UP000289996"/>
    </source>
</evidence>
<name>A0A660E662_9LACO</name>
<accession>A0A660E662</accession>
<reference evidence="2 3" key="1">
    <citation type="submission" date="2018-11" db="EMBL/GenBank/DDBJ databases">
        <authorList>
            <person name="Wuyts S."/>
        </authorList>
    </citation>
    <scope>NUCLEOTIDE SEQUENCE [LARGE SCALE GENOMIC DNA]</scope>
    <source>
        <strain evidence="2">Lactobacillus mudanjiangensis AMBF249</strain>
    </source>
</reference>
<feature type="domain" description="DUF4422" evidence="1">
    <location>
        <begin position="5"/>
        <end position="222"/>
    </location>
</feature>
<gene>
    <name evidence="2" type="ORF">MUDAN_MDHGFNIF_03551</name>
</gene>
<dbReference type="EMBL" id="UYIG01000149">
    <property type="protein sequence ID" value="VDG29637.1"/>
    <property type="molecule type" value="Genomic_DNA"/>
</dbReference>
<evidence type="ECO:0000313" key="2">
    <source>
        <dbReference type="EMBL" id="VDG29637.1"/>
    </source>
</evidence>
<proteinExistence type="predicted"/>
<dbReference type="Proteomes" id="UP000289996">
    <property type="component" value="Unassembled WGS sequence"/>
</dbReference>
<evidence type="ECO:0000259" key="1">
    <source>
        <dbReference type="Pfam" id="PF14393"/>
    </source>
</evidence>
<keyword evidence="3" id="KW-1185">Reference proteome</keyword>
<sequence>MNNVKILVAVHKNYEMPQDTNTYIPVFVGKDLHPNVNNTFQGDNTGDNISGKNAHYNELTAIYWAWKNLETTDAIGLVHYRRYFTNGHKKTLDSILSQEDFQKLLKQAPIILPKKRCYYVESNYSHYIHAHHREPLDVTRNIIKKRYPRYLNAFEEVMNARSAHMFNMFVMEKKYFNKYCEWMFTVLKELEDCIDISTYDSYETRVFGFVSELLLDVWIKTNKVSFVETDYTFMEKQNWLEKGSKFLWRKIVNEKK</sequence>
<dbReference type="AlphaFoldDB" id="A0A660E662"/>
<dbReference type="InterPro" id="IPR025536">
    <property type="entry name" value="DUF4422"/>
</dbReference>
<protein>
    <submittedName>
        <fullName evidence="2">Exopolysaccharide biosynthesis protein [Lactobacillus backii]</fullName>
    </submittedName>
</protein>
<organism evidence="2 3">
    <name type="scientific">Lactiplantibacillus mudanjiangensis</name>
    <dbReference type="NCBI Taxonomy" id="1296538"/>
    <lineage>
        <taxon>Bacteria</taxon>
        <taxon>Bacillati</taxon>
        <taxon>Bacillota</taxon>
        <taxon>Bacilli</taxon>
        <taxon>Lactobacillales</taxon>
        <taxon>Lactobacillaceae</taxon>
        <taxon>Lactiplantibacillus</taxon>
    </lineage>
</organism>